<name>A0A4Q1CD12_9BACT</name>
<dbReference type="Proteomes" id="UP000290218">
    <property type="component" value="Unassembled WGS sequence"/>
</dbReference>
<dbReference type="SUPFAM" id="SSF48452">
    <property type="entry name" value="TPR-like"/>
    <property type="match status" value="1"/>
</dbReference>
<dbReference type="InterPro" id="IPR051012">
    <property type="entry name" value="CellSynth/LPSAsmb/PSIAsmb"/>
</dbReference>
<dbReference type="OrthoDB" id="9769030at2"/>
<keyword evidence="1" id="KW-0677">Repeat</keyword>
<dbReference type="SMART" id="SM00028">
    <property type="entry name" value="TPR"/>
    <property type="match status" value="2"/>
</dbReference>
<dbReference type="InterPro" id="IPR011990">
    <property type="entry name" value="TPR-like_helical_dom_sf"/>
</dbReference>
<evidence type="ECO:0000313" key="5">
    <source>
        <dbReference type="EMBL" id="RXK56812.1"/>
    </source>
</evidence>
<evidence type="ECO:0000256" key="2">
    <source>
        <dbReference type="ARBA" id="ARBA00022803"/>
    </source>
</evidence>
<feature type="repeat" description="TPR" evidence="3">
    <location>
        <begin position="72"/>
        <end position="105"/>
    </location>
</feature>
<dbReference type="AlphaFoldDB" id="A0A4Q1CD12"/>
<dbReference type="PANTHER" id="PTHR45586">
    <property type="entry name" value="TPR REPEAT-CONTAINING PROTEIN PA4667"/>
    <property type="match status" value="1"/>
</dbReference>
<proteinExistence type="predicted"/>
<dbReference type="PANTHER" id="PTHR45586:SF1">
    <property type="entry name" value="LIPOPOLYSACCHARIDE ASSEMBLY PROTEIN B"/>
    <property type="match status" value="1"/>
</dbReference>
<reference evidence="5 6" key="1">
    <citation type="submission" date="2019-01" db="EMBL/GenBank/DDBJ databases">
        <title>Lacunisphaera sp. strain TWA-58.</title>
        <authorList>
            <person name="Chen W.-M."/>
        </authorList>
    </citation>
    <scope>NUCLEOTIDE SEQUENCE [LARGE SCALE GENOMIC DNA]</scope>
    <source>
        <strain evidence="5 6">TWA-58</strain>
    </source>
</reference>
<keyword evidence="4" id="KW-0472">Membrane</keyword>
<feature type="repeat" description="TPR" evidence="3">
    <location>
        <begin position="106"/>
        <end position="139"/>
    </location>
</feature>
<accession>A0A4Q1CD12</accession>
<comment type="caution">
    <text evidence="5">The sequence shown here is derived from an EMBL/GenBank/DDBJ whole genome shotgun (WGS) entry which is preliminary data.</text>
</comment>
<dbReference type="EMBL" id="SDHX01000001">
    <property type="protein sequence ID" value="RXK56812.1"/>
    <property type="molecule type" value="Genomic_DNA"/>
</dbReference>
<keyword evidence="6" id="KW-1185">Reference proteome</keyword>
<dbReference type="RefSeq" id="WP_129048177.1">
    <property type="nucleotide sequence ID" value="NZ_SDHX01000001.1"/>
</dbReference>
<gene>
    <name evidence="5" type="ORF">ESB00_13360</name>
</gene>
<dbReference type="PROSITE" id="PS51257">
    <property type="entry name" value="PROKAR_LIPOPROTEIN"/>
    <property type="match status" value="1"/>
</dbReference>
<evidence type="ECO:0000313" key="6">
    <source>
        <dbReference type="Proteomes" id="UP000290218"/>
    </source>
</evidence>
<protein>
    <submittedName>
        <fullName evidence="5">Tetratricopeptide repeat protein</fullName>
    </submittedName>
</protein>
<evidence type="ECO:0000256" key="4">
    <source>
        <dbReference type="SAM" id="Phobius"/>
    </source>
</evidence>
<dbReference type="InterPro" id="IPR019734">
    <property type="entry name" value="TPR_rpt"/>
</dbReference>
<keyword evidence="4" id="KW-0812">Transmembrane</keyword>
<evidence type="ECO:0000256" key="1">
    <source>
        <dbReference type="ARBA" id="ARBA00022737"/>
    </source>
</evidence>
<dbReference type="PROSITE" id="PS50005">
    <property type="entry name" value="TPR"/>
    <property type="match status" value="2"/>
</dbReference>
<organism evidence="5 6">
    <name type="scientific">Oleiharenicola lentus</name>
    <dbReference type="NCBI Taxonomy" id="2508720"/>
    <lineage>
        <taxon>Bacteria</taxon>
        <taxon>Pseudomonadati</taxon>
        <taxon>Verrucomicrobiota</taxon>
        <taxon>Opitutia</taxon>
        <taxon>Opitutales</taxon>
        <taxon>Opitutaceae</taxon>
        <taxon>Oleiharenicola</taxon>
    </lineage>
</organism>
<keyword evidence="4" id="KW-1133">Transmembrane helix</keyword>
<sequence>MSKKTAAAQPPATSSWLTVGLIACFGALFGAGLMYFALRPRQPAPETITVNLPADPTVHRPDPALTAGKAPAEAARTLGNFYYDHQNWAQAIEHYQSAIRQGSDDADIRTDLGNAYRFSNRPDDALLQYQLAQKLNPAHEFSLFNQGGLYSEAYQQPAQAVEIWQTYLQRFPNGRSASAARQLIAQVQGGLPVVPSLPAAGPSPAPTPAASAAENLILRQIEAARTKDAKP</sequence>
<evidence type="ECO:0000256" key="3">
    <source>
        <dbReference type="PROSITE-ProRule" id="PRU00339"/>
    </source>
</evidence>
<keyword evidence="2 3" id="KW-0802">TPR repeat</keyword>
<feature type="transmembrane region" description="Helical" evidence="4">
    <location>
        <begin position="16"/>
        <end position="38"/>
    </location>
</feature>
<dbReference type="Gene3D" id="1.25.40.10">
    <property type="entry name" value="Tetratricopeptide repeat domain"/>
    <property type="match status" value="1"/>
</dbReference>
<dbReference type="Pfam" id="PF13414">
    <property type="entry name" value="TPR_11"/>
    <property type="match status" value="1"/>
</dbReference>